<dbReference type="Ensembl" id="ENSSOCT00000008595.1">
    <property type="protein sequence ID" value="ENSSOCP00000008381.1"/>
    <property type="gene ID" value="ENSSOCG00000006397.1"/>
</dbReference>
<reference evidence="1" key="2">
    <citation type="submission" date="2025-09" db="UniProtKB">
        <authorList>
            <consortium name="Ensembl"/>
        </authorList>
    </citation>
    <scope>IDENTIFICATION</scope>
</reference>
<keyword evidence="2" id="KW-1185">Reference proteome</keyword>
<accession>A0A8D0F264</accession>
<evidence type="ECO:0000313" key="1">
    <source>
        <dbReference type="Ensembl" id="ENSSOCP00000008381.1"/>
    </source>
</evidence>
<dbReference type="AlphaFoldDB" id="A0A8D0F264"/>
<dbReference type="Proteomes" id="UP000694551">
    <property type="component" value="Unplaced"/>
</dbReference>
<name>A0A8D0F264_STROC</name>
<protein>
    <submittedName>
        <fullName evidence="1">Uncharacterized protein</fullName>
    </submittedName>
</protein>
<evidence type="ECO:0000313" key="2">
    <source>
        <dbReference type="Proteomes" id="UP000694551"/>
    </source>
</evidence>
<sequence length="97" mass="10675">MYLKIPSSQLAQGFCLSDNHQAHPVQAQQETCSFWASCWHCGGKRMRPHGIVLVQPSLCCSLCFQLCLSGLHSTEQEQAPAAEQLLSPPHAMAILNK</sequence>
<organism evidence="1 2">
    <name type="scientific">Strix occidentalis caurina</name>
    <name type="common">northern spotted owl</name>
    <dbReference type="NCBI Taxonomy" id="311401"/>
    <lineage>
        <taxon>Eukaryota</taxon>
        <taxon>Metazoa</taxon>
        <taxon>Chordata</taxon>
        <taxon>Craniata</taxon>
        <taxon>Vertebrata</taxon>
        <taxon>Euteleostomi</taxon>
        <taxon>Archelosauria</taxon>
        <taxon>Archosauria</taxon>
        <taxon>Dinosauria</taxon>
        <taxon>Saurischia</taxon>
        <taxon>Theropoda</taxon>
        <taxon>Coelurosauria</taxon>
        <taxon>Aves</taxon>
        <taxon>Neognathae</taxon>
        <taxon>Neoaves</taxon>
        <taxon>Telluraves</taxon>
        <taxon>Strigiformes</taxon>
        <taxon>Strigidae</taxon>
        <taxon>Strix</taxon>
    </lineage>
</organism>
<reference evidence="1" key="1">
    <citation type="submission" date="2025-08" db="UniProtKB">
        <authorList>
            <consortium name="Ensembl"/>
        </authorList>
    </citation>
    <scope>IDENTIFICATION</scope>
</reference>
<proteinExistence type="predicted"/>